<keyword evidence="2" id="KW-0732">Signal</keyword>
<evidence type="ECO:0000256" key="1">
    <source>
        <dbReference type="SAM" id="MobiDB-lite"/>
    </source>
</evidence>
<feature type="signal peptide" evidence="2">
    <location>
        <begin position="1"/>
        <end position="29"/>
    </location>
</feature>
<evidence type="ECO:0008006" key="5">
    <source>
        <dbReference type="Google" id="ProtNLM"/>
    </source>
</evidence>
<dbReference type="AlphaFoldDB" id="A0A846H4L5"/>
<feature type="chain" id="PRO_5032949685" description="Outer membrane protein beta-barrel domain-containing protein" evidence="2">
    <location>
        <begin position="30"/>
        <end position="279"/>
    </location>
</feature>
<dbReference type="RefSeq" id="WP_039754973.1">
    <property type="nucleotide sequence ID" value="NZ_JTCM02000011.1"/>
</dbReference>
<feature type="region of interest" description="Disordered" evidence="1">
    <location>
        <begin position="120"/>
        <end position="141"/>
    </location>
</feature>
<dbReference type="InterPro" id="IPR011250">
    <property type="entry name" value="OMP/PagP_B-barrel"/>
</dbReference>
<keyword evidence="4" id="KW-1185">Reference proteome</keyword>
<feature type="compositionally biased region" description="Polar residues" evidence="1">
    <location>
        <begin position="120"/>
        <end position="130"/>
    </location>
</feature>
<dbReference type="Proteomes" id="UP000031549">
    <property type="component" value="Unassembled WGS sequence"/>
</dbReference>
<evidence type="ECO:0000313" key="4">
    <source>
        <dbReference type="Proteomes" id="UP000031549"/>
    </source>
</evidence>
<evidence type="ECO:0000313" key="3">
    <source>
        <dbReference type="EMBL" id="NEU72567.1"/>
    </source>
</evidence>
<dbReference type="EMBL" id="JTCM02000011">
    <property type="protein sequence ID" value="NEU72567.1"/>
    <property type="molecule type" value="Genomic_DNA"/>
</dbReference>
<reference evidence="3 4" key="1">
    <citation type="journal article" date="2015" name="Genome Announc.">
        <title>Draft Genome Sequence of Cyanobacterium Hassallia byssoidea Strain VB512170, Isolated from Monuments in India.</title>
        <authorList>
            <person name="Singh D."/>
            <person name="Chandrababunaidu M.M."/>
            <person name="Panda A."/>
            <person name="Sen D."/>
            <person name="Bhattacharyya S."/>
            <person name="Adhikary S.P."/>
            <person name="Tripathy S."/>
        </authorList>
    </citation>
    <scope>NUCLEOTIDE SEQUENCE [LARGE SCALE GENOMIC DNA]</scope>
    <source>
        <strain evidence="3 4">VB512170</strain>
    </source>
</reference>
<proteinExistence type="predicted"/>
<name>A0A846H4L5_9CYAN</name>
<accession>A0A846H4L5</accession>
<dbReference type="SUPFAM" id="SSF56925">
    <property type="entry name" value="OMPA-like"/>
    <property type="match status" value="1"/>
</dbReference>
<organism evidence="3 4">
    <name type="scientific">Hassallia byssoidea VB512170</name>
    <dbReference type="NCBI Taxonomy" id="1304833"/>
    <lineage>
        <taxon>Bacteria</taxon>
        <taxon>Bacillati</taxon>
        <taxon>Cyanobacteriota</taxon>
        <taxon>Cyanophyceae</taxon>
        <taxon>Nostocales</taxon>
        <taxon>Tolypothrichaceae</taxon>
        <taxon>Hassallia</taxon>
    </lineage>
</organism>
<evidence type="ECO:0000256" key="2">
    <source>
        <dbReference type="SAM" id="SignalP"/>
    </source>
</evidence>
<comment type="caution">
    <text evidence="3">The sequence shown here is derived from an EMBL/GenBank/DDBJ whole genome shotgun (WGS) entry which is preliminary data.</text>
</comment>
<sequence length="279" mass="28561">MSNIFLRKRVFCLTSVTVAVLGSGLSAVAQTVPAVQQSTQLSTTEVSVDQTSAGVETQSQNFSTVSEGNPVLVSDSTTGQQFPGINTEETANRIVTPVPGTTSTSSAALTAQYPQAQFQASLPKSNSQVAQADIDPGRPTRGGSSYVGIAANIGISGGDSAVGDGNFMVISKIGLSNAISVRPSAVIGDNTAFLIPVTYDFSFQQASDPFSEPLPIAPYVGAGAAINTGDDTQAAFLVTGGVDVPLNAQFTANAAVNAAFFDETDIGLSIGVGYNFGRF</sequence>
<protein>
    <recommendedName>
        <fullName evidence="5">Outer membrane protein beta-barrel domain-containing protein</fullName>
    </recommendedName>
</protein>
<gene>
    <name evidence="3" type="ORF">PI95_008300</name>
</gene>